<protein>
    <submittedName>
        <fullName evidence="1">Uncharacterized protein</fullName>
    </submittedName>
</protein>
<proteinExistence type="predicted"/>
<evidence type="ECO:0000313" key="2">
    <source>
        <dbReference type="Proteomes" id="UP000235786"/>
    </source>
</evidence>
<reference evidence="1 2" key="1">
    <citation type="submission" date="2016-04" db="EMBL/GenBank/DDBJ databases">
        <title>A degradative enzymes factory behind the ericoid mycorrhizal symbiosis.</title>
        <authorList>
            <consortium name="DOE Joint Genome Institute"/>
            <person name="Martino E."/>
            <person name="Morin E."/>
            <person name="Grelet G."/>
            <person name="Kuo A."/>
            <person name="Kohler A."/>
            <person name="Daghino S."/>
            <person name="Barry K."/>
            <person name="Choi C."/>
            <person name="Cichocki N."/>
            <person name="Clum A."/>
            <person name="Copeland A."/>
            <person name="Hainaut M."/>
            <person name="Haridas S."/>
            <person name="Labutti K."/>
            <person name="Lindquist E."/>
            <person name="Lipzen A."/>
            <person name="Khouja H.-R."/>
            <person name="Murat C."/>
            <person name="Ohm R."/>
            <person name="Olson A."/>
            <person name="Spatafora J."/>
            <person name="Veneault-Fourrey C."/>
            <person name="Henrissat B."/>
            <person name="Grigoriev I."/>
            <person name="Martin F."/>
            <person name="Perotto S."/>
        </authorList>
    </citation>
    <scope>NUCLEOTIDE SEQUENCE [LARGE SCALE GENOMIC DNA]</scope>
    <source>
        <strain evidence="1 2">F</strain>
    </source>
</reference>
<dbReference type="EMBL" id="KZ613962">
    <property type="protein sequence ID" value="PMD31633.1"/>
    <property type="molecule type" value="Genomic_DNA"/>
</dbReference>
<name>A0A2J6QZD8_HYAVF</name>
<accession>A0A2J6QZD8</accession>
<evidence type="ECO:0000313" key="1">
    <source>
        <dbReference type="EMBL" id="PMD31633.1"/>
    </source>
</evidence>
<dbReference type="Proteomes" id="UP000235786">
    <property type="component" value="Unassembled WGS sequence"/>
</dbReference>
<organism evidence="1 2">
    <name type="scientific">Hyaloscypha variabilis (strain UAMH 11265 / GT02V1 / F)</name>
    <name type="common">Meliniomyces variabilis</name>
    <dbReference type="NCBI Taxonomy" id="1149755"/>
    <lineage>
        <taxon>Eukaryota</taxon>
        <taxon>Fungi</taxon>
        <taxon>Dikarya</taxon>
        <taxon>Ascomycota</taxon>
        <taxon>Pezizomycotina</taxon>
        <taxon>Leotiomycetes</taxon>
        <taxon>Helotiales</taxon>
        <taxon>Hyaloscyphaceae</taxon>
        <taxon>Hyaloscypha</taxon>
        <taxon>Hyaloscypha variabilis</taxon>
    </lineage>
</organism>
<gene>
    <name evidence="1" type="ORF">L207DRAFT_591579</name>
</gene>
<dbReference type="AlphaFoldDB" id="A0A2J6QZD8"/>
<sequence length="78" mass="8596">MGRKIVPVAFIFIFANSSAQLTIILSIYDAYLFKSNSLKKVGTNVNVMILAEFLKGNKALQKISQSYATDTAIVKPKI</sequence>
<keyword evidence="2" id="KW-1185">Reference proteome</keyword>